<dbReference type="InterPro" id="IPR009057">
    <property type="entry name" value="Homeodomain-like_sf"/>
</dbReference>
<dbReference type="EMBL" id="JACCBN010000001">
    <property type="protein sequence ID" value="NYD39196.1"/>
    <property type="molecule type" value="Genomic_DNA"/>
</dbReference>
<evidence type="ECO:0000259" key="5">
    <source>
        <dbReference type="PROSITE" id="PS50977"/>
    </source>
</evidence>
<proteinExistence type="predicted"/>
<dbReference type="InterPro" id="IPR001647">
    <property type="entry name" value="HTH_TetR"/>
</dbReference>
<evidence type="ECO:0000256" key="3">
    <source>
        <dbReference type="ARBA" id="ARBA00023163"/>
    </source>
</evidence>
<evidence type="ECO:0000313" key="7">
    <source>
        <dbReference type="Proteomes" id="UP000535890"/>
    </source>
</evidence>
<evidence type="ECO:0000256" key="4">
    <source>
        <dbReference type="PROSITE-ProRule" id="PRU00335"/>
    </source>
</evidence>
<dbReference type="SUPFAM" id="SSF48498">
    <property type="entry name" value="Tetracyclin repressor-like, C-terminal domain"/>
    <property type="match status" value="1"/>
</dbReference>
<dbReference type="Pfam" id="PF00440">
    <property type="entry name" value="TetR_N"/>
    <property type="match status" value="1"/>
</dbReference>
<dbReference type="PROSITE" id="PS50977">
    <property type="entry name" value="HTH_TETR_2"/>
    <property type="match status" value="1"/>
</dbReference>
<dbReference type="InterPro" id="IPR050109">
    <property type="entry name" value="HTH-type_TetR-like_transc_reg"/>
</dbReference>
<dbReference type="SUPFAM" id="SSF46689">
    <property type="entry name" value="Homeodomain-like"/>
    <property type="match status" value="1"/>
</dbReference>
<feature type="domain" description="HTH tetR-type" evidence="5">
    <location>
        <begin position="13"/>
        <end position="72"/>
    </location>
</feature>
<dbReference type="InterPro" id="IPR036271">
    <property type="entry name" value="Tet_transcr_reg_TetR-rel_C_sf"/>
</dbReference>
<evidence type="ECO:0000313" key="6">
    <source>
        <dbReference type="EMBL" id="NYD39196.1"/>
    </source>
</evidence>
<protein>
    <submittedName>
        <fullName evidence="6">AcrR family transcriptional regulator</fullName>
    </submittedName>
</protein>
<dbReference type="InterPro" id="IPR054129">
    <property type="entry name" value="DesT_TetR_C"/>
</dbReference>
<feature type="DNA-binding region" description="H-T-H motif" evidence="4">
    <location>
        <begin position="35"/>
        <end position="54"/>
    </location>
</feature>
<dbReference type="PRINTS" id="PR00455">
    <property type="entry name" value="HTHTETR"/>
</dbReference>
<gene>
    <name evidence="6" type="ORF">BJ983_005298</name>
</gene>
<keyword evidence="3" id="KW-0804">Transcription</keyword>
<dbReference type="PANTHER" id="PTHR30055">
    <property type="entry name" value="HTH-TYPE TRANSCRIPTIONAL REGULATOR RUTR"/>
    <property type="match status" value="1"/>
</dbReference>
<accession>A0A7Y9E1B5</accession>
<dbReference type="PANTHER" id="PTHR30055:SF226">
    <property type="entry name" value="HTH-TYPE TRANSCRIPTIONAL REGULATOR PKSA"/>
    <property type="match status" value="1"/>
</dbReference>
<dbReference type="Gene3D" id="1.10.357.10">
    <property type="entry name" value="Tetracycline Repressor, domain 2"/>
    <property type="match status" value="1"/>
</dbReference>
<keyword evidence="1" id="KW-0805">Transcription regulation</keyword>
<reference evidence="6 7" key="1">
    <citation type="submission" date="2020-07" db="EMBL/GenBank/DDBJ databases">
        <title>Sequencing the genomes of 1000 actinobacteria strains.</title>
        <authorList>
            <person name="Klenk H.-P."/>
        </authorList>
    </citation>
    <scope>NUCLEOTIDE SEQUENCE [LARGE SCALE GENOMIC DNA]</scope>
    <source>
        <strain evidence="6 7">DSM 45772</strain>
    </source>
</reference>
<dbReference type="GO" id="GO:0000976">
    <property type="term" value="F:transcription cis-regulatory region binding"/>
    <property type="evidence" value="ECO:0007669"/>
    <property type="project" value="TreeGrafter"/>
</dbReference>
<dbReference type="Proteomes" id="UP000535890">
    <property type="component" value="Unassembled WGS sequence"/>
</dbReference>
<dbReference type="InterPro" id="IPR023772">
    <property type="entry name" value="DNA-bd_HTH_TetR-type_CS"/>
</dbReference>
<dbReference type="GO" id="GO:0003700">
    <property type="term" value="F:DNA-binding transcription factor activity"/>
    <property type="evidence" value="ECO:0007669"/>
    <property type="project" value="TreeGrafter"/>
</dbReference>
<dbReference type="Pfam" id="PF21943">
    <property type="entry name" value="TetR_C_46"/>
    <property type="match status" value="1"/>
</dbReference>
<name>A0A7Y9E1B5_9PSEU</name>
<dbReference type="PROSITE" id="PS01081">
    <property type="entry name" value="HTH_TETR_1"/>
    <property type="match status" value="1"/>
</dbReference>
<dbReference type="RefSeq" id="WP_179796548.1">
    <property type="nucleotide sequence ID" value="NZ_BAABHP010000001.1"/>
</dbReference>
<evidence type="ECO:0000256" key="2">
    <source>
        <dbReference type="ARBA" id="ARBA00023125"/>
    </source>
</evidence>
<evidence type="ECO:0000256" key="1">
    <source>
        <dbReference type="ARBA" id="ARBA00023015"/>
    </source>
</evidence>
<dbReference type="AlphaFoldDB" id="A0A7Y9E1B5"/>
<comment type="caution">
    <text evidence="6">The sequence shown here is derived from an EMBL/GenBank/DDBJ whole genome shotgun (WGS) entry which is preliminary data.</text>
</comment>
<organism evidence="6 7">
    <name type="scientific">Actinomycetospora corticicola</name>
    <dbReference type="NCBI Taxonomy" id="663602"/>
    <lineage>
        <taxon>Bacteria</taxon>
        <taxon>Bacillati</taxon>
        <taxon>Actinomycetota</taxon>
        <taxon>Actinomycetes</taxon>
        <taxon>Pseudonocardiales</taxon>
        <taxon>Pseudonocardiaceae</taxon>
        <taxon>Actinomycetospora</taxon>
    </lineage>
</organism>
<sequence length="218" mass="23265">MDGRTRRWAGHREARRLELVDAAVVAIEEHGPDVTTEQIAGQAGVSRPGLYRHFDGKDDLQAAIAARSVERLVAELEPVWRPSGRPREMLERALAAHLRWLSEHANVYLYLKRNSLPSSGDSVESASTNVRSVVSAHVAQMLIDGSLGAETEPAVAHPLAYGLVGMVDAAAAHWLDEPHGASVEALGAQLTEACWAVIRVTVGSTVIDALGSVGADTA</sequence>
<keyword evidence="2 4" id="KW-0238">DNA-binding</keyword>
<keyword evidence="7" id="KW-1185">Reference proteome</keyword>